<dbReference type="Pfam" id="PF09861">
    <property type="entry name" value="Lar_N"/>
    <property type="match status" value="1"/>
</dbReference>
<name>A0ABS4GJE0_9BACL</name>
<dbReference type="Gene3D" id="3.90.226.30">
    <property type="match status" value="1"/>
</dbReference>
<dbReference type="PANTHER" id="PTHR33171:SF17">
    <property type="entry name" value="LARA-LIKE N-TERMINAL DOMAIN-CONTAINING PROTEIN"/>
    <property type="match status" value="1"/>
</dbReference>
<comment type="caution">
    <text evidence="3">The sequence shown here is derived from an EMBL/GenBank/DDBJ whole genome shotgun (WGS) entry which is preliminary data.</text>
</comment>
<dbReference type="InterPro" id="IPR018657">
    <property type="entry name" value="LarA-like_N"/>
</dbReference>
<dbReference type="InterPro" id="IPR048520">
    <property type="entry name" value="LarA_C"/>
</dbReference>
<gene>
    <name evidence="3" type="ORF">J2Z37_000012</name>
</gene>
<feature type="domain" description="LarA-like N-terminal" evidence="1">
    <location>
        <begin position="7"/>
        <end position="207"/>
    </location>
</feature>
<sequence>MKVKLAYGKGDLEIEVPDQTVVIEPKHIDRLAEEKGKVFEALRHPIGTPPLKEMVKSTDTVAIVISDMTRPTPNHKLVPWLLEELSHVPKENFVVINGTGSHRDNTREELIQMLGQDVVDSVKVINNNAFDKSTQKYLGKTSTGAEVYLNKVYCESDFRIVTGFIEPHFFAGFSGGPKGIMPGIAGIETILHFHNAQMIGNPRSTWGLLEGNPLQQETTEINMMCKPHFMLNVTLNGEKDITNVFAGDVIQAHRVGCEYVREHAMAECEEPFDIVITSNSGYPLDQNLYQAVKGMSAAHKIVKKGGTIICASECSDGLPNHGNYAKILQMCKTPQELLKMIEDPSFSMFDQWQVQKQAMIQSDADVYVYSMLDQSDVEKSMLKPTNSIEDTLKELLQKYGVNATIAVLPLGPLTIPYVSEKVHN</sequence>
<proteinExistence type="predicted"/>
<dbReference type="PANTHER" id="PTHR33171">
    <property type="entry name" value="LAR_N DOMAIN-CONTAINING PROTEIN"/>
    <property type="match status" value="1"/>
</dbReference>
<organism evidence="3 4">
    <name type="scientific">Ammoniphilus resinae</name>
    <dbReference type="NCBI Taxonomy" id="861532"/>
    <lineage>
        <taxon>Bacteria</taxon>
        <taxon>Bacillati</taxon>
        <taxon>Bacillota</taxon>
        <taxon>Bacilli</taxon>
        <taxon>Bacillales</taxon>
        <taxon>Paenibacillaceae</taxon>
        <taxon>Aneurinibacillus group</taxon>
        <taxon>Ammoniphilus</taxon>
    </lineage>
</organism>
<keyword evidence="4" id="KW-1185">Reference proteome</keyword>
<dbReference type="Pfam" id="PF21113">
    <property type="entry name" value="LarA_C"/>
    <property type="match status" value="1"/>
</dbReference>
<protein>
    <submittedName>
        <fullName evidence="3">Nickel-dependent lactate racemase</fullName>
    </submittedName>
</protein>
<dbReference type="NCBIfam" id="NF033504">
    <property type="entry name" value="Ni_dep_LarA"/>
    <property type="match status" value="1"/>
</dbReference>
<accession>A0ABS4GJE0</accession>
<dbReference type="RefSeq" id="WP_209807700.1">
    <property type="nucleotide sequence ID" value="NZ_JAGGKT010000001.1"/>
</dbReference>
<reference evidence="3 4" key="1">
    <citation type="submission" date="2021-03" db="EMBL/GenBank/DDBJ databases">
        <title>Genomic Encyclopedia of Type Strains, Phase IV (KMG-IV): sequencing the most valuable type-strain genomes for metagenomic binning, comparative biology and taxonomic classification.</title>
        <authorList>
            <person name="Goeker M."/>
        </authorList>
    </citation>
    <scope>NUCLEOTIDE SEQUENCE [LARGE SCALE GENOMIC DNA]</scope>
    <source>
        <strain evidence="3 4">DSM 24738</strain>
    </source>
</reference>
<dbReference type="EMBL" id="JAGGKT010000001">
    <property type="protein sequence ID" value="MBP1930025.1"/>
    <property type="molecule type" value="Genomic_DNA"/>
</dbReference>
<dbReference type="InterPro" id="IPR043166">
    <property type="entry name" value="LarA-like_C"/>
</dbReference>
<evidence type="ECO:0000259" key="1">
    <source>
        <dbReference type="Pfam" id="PF09861"/>
    </source>
</evidence>
<dbReference type="Gene3D" id="3.40.50.11440">
    <property type="match status" value="1"/>
</dbReference>
<feature type="domain" description="Lactate racemase C-terminal" evidence="2">
    <location>
        <begin position="271"/>
        <end position="411"/>
    </location>
</feature>
<evidence type="ECO:0000313" key="4">
    <source>
        <dbReference type="Proteomes" id="UP001519343"/>
    </source>
</evidence>
<dbReference type="InterPro" id="IPR048068">
    <property type="entry name" value="LarA-like"/>
</dbReference>
<dbReference type="Proteomes" id="UP001519343">
    <property type="component" value="Unassembled WGS sequence"/>
</dbReference>
<dbReference type="InterPro" id="IPR047926">
    <property type="entry name" value="Ni_dep_LarA"/>
</dbReference>
<evidence type="ECO:0000313" key="3">
    <source>
        <dbReference type="EMBL" id="MBP1930025.1"/>
    </source>
</evidence>
<evidence type="ECO:0000259" key="2">
    <source>
        <dbReference type="Pfam" id="PF21113"/>
    </source>
</evidence>